<accession>A0A949N9F9</accession>
<dbReference type="GO" id="GO:0005737">
    <property type="term" value="C:cytoplasm"/>
    <property type="evidence" value="ECO:0007669"/>
    <property type="project" value="UniProtKB-SubCell"/>
</dbReference>
<evidence type="ECO:0000256" key="5">
    <source>
        <dbReference type="ARBA" id="ARBA00022490"/>
    </source>
</evidence>
<comment type="function">
    <text evidence="8 9">Required for the first step of histidine biosynthesis. May allow the feedback regulation of ATP phosphoribosyltransferase activity by histidine.</text>
</comment>
<dbReference type="PANTHER" id="PTHR43707">
    <property type="entry name" value="HISTIDYL-TRNA SYNTHETASE"/>
    <property type="match status" value="1"/>
</dbReference>
<name>A0A949N9F9_9FIRM</name>
<dbReference type="PIRSF" id="PIRSF001549">
    <property type="entry name" value="His-tRNA_synth"/>
    <property type="match status" value="1"/>
</dbReference>
<reference evidence="12" key="1">
    <citation type="submission" date="2021-06" db="EMBL/GenBank/DDBJ databases">
        <title>Description of novel taxa of the family Lachnospiraceae.</title>
        <authorList>
            <person name="Chaplin A.V."/>
            <person name="Sokolova S.R."/>
            <person name="Pikina A.P."/>
            <person name="Korzhanova M."/>
            <person name="Belova V."/>
            <person name="Korostin D."/>
            <person name="Efimov B.A."/>
        </authorList>
    </citation>
    <scope>NUCLEOTIDE SEQUENCE</scope>
    <source>
        <strain evidence="12">ASD5720</strain>
    </source>
</reference>
<evidence type="ECO:0000256" key="1">
    <source>
        <dbReference type="ARBA" id="ARBA00004496"/>
    </source>
</evidence>
<evidence type="ECO:0000256" key="7">
    <source>
        <dbReference type="ARBA" id="ARBA00023102"/>
    </source>
</evidence>
<dbReference type="AlphaFoldDB" id="A0A949N9F9"/>
<dbReference type="GO" id="GO:0004821">
    <property type="term" value="F:histidine-tRNA ligase activity"/>
    <property type="evidence" value="ECO:0007669"/>
    <property type="project" value="TreeGrafter"/>
</dbReference>
<comment type="subcellular location">
    <subcellularLocation>
        <location evidence="1 9">Cytoplasm</location>
    </subcellularLocation>
</comment>
<dbReference type="Pfam" id="PF13393">
    <property type="entry name" value="tRNA-synt_His"/>
    <property type="match status" value="1"/>
</dbReference>
<evidence type="ECO:0000256" key="8">
    <source>
        <dbReference type="ARBA" id="ARBA00025246"/>
    </source>
</evidence>
<gene>
    <name evidence="9 12" type="primary">hisZ</name>
    <name evidence="12" type="ORF">KTH89_02145</name>
</gene>
<dbReference type="SUPFAM" id="SSF55681">
    <property type="entry name" value="Class II aaRS and biotin synthetases"/>
    <property type="match status" value="1"/>
</dbReference>
<evidence type="ECO:0000259" key="11">
    <source>
        <dbReference type="PROSITE" id="PS50862"/>
    </source>
</evidence>
<dbReference type="GO" id="GO:0006427">
    <property type="term" value="P:histidyl-tRNA aminoacylation"/>
    <property type="evidence" value="ECO:0007669"/>
    <property type="project" value="TreeGrafter"/>
</dbReference>
<dbReference type="GO" id="GO:0000105">
    <property type="term" value="P:L-histidine biosynthetic process"/>
    <property type="evidence" value="ECO:0007669"/>
    <property type="project" value="UniProtKB-UniRule"/>
</dbReference>
<dbReference type="InterPro" id="IPR004516">
    <property type="entry name" value="HisRS/HisZ"/>
</dbReference>
<dbReference type="InterPro" id="IPR006195">
    <property type="entry name" value="aa-tRNA-synth_II"/>
</dbReference>
<evidence type="ECO:0000256" key="3">
    <source>
        <dbReference type="ARBA" id="ARBA00005539"/>
    </source>
</evidence>
<feature type="domain" description="Aminoacyl-transfer RNA synthetases class-II family profile" evidence="11">
    <location>
        <begin position="26"/>
        <end position="332"/>
    </location>
</feature>
<comment type="pathway">
    <text evidence="2 9">Amino-acid biosynthesis; L-histidine biosynthesis; L-histidine from 5-phospho-alpha-D-ribose 1-diphosphate: step 1/9.</text>
</comment>
<feature type="binding site" evidence="10">
    <location>
        <position position="129"/>
    </location>
    <ligand>
        <name>L-histidine</name>
        <dbReference type="ChEBI" id="CHEBI:57595"/>
    </ligand>
</feature>
<dbReference type="NCBIfam" id="TIGR00443">
    <property type="entry name" value="hisZ_biosyn_reg"/>
    <property type="match status" value="1"/>
</dbReference>
<dbReference type="Gene3D" id="3.30.930.10">
    <property type="entry name" value="Bira Bifunctional Protein, Domain 2"/>
    <property type="match status" value="1"/>
</dbReference>
<keyword evidence="7 9" id="KW-0368">Histidine biosynthesis</keyword>
<dbReference type="PROSITE" id="PS50862">
    <property type="entry name" value="AA_TRNA_LIGASE_II"/>
    <property type="match status" value="1"/>
</dbReference>
<protein>
    <recommendedName>
        <fullName evidence="4 9">ATP phosphoribosyltransferase regulatory subunit</fullName>
    </recommendedName>
</protein>
<feature type="binding site" evidence="10">
    <location>
        <begin position="274"/>
        <end position="275"/>
    </location>
    <ligand>
        <name>L-histidine</name>
        <dbReference type="ChEBI" id="CHEBI:57595"/>
    </ligand>
</feature>
<keyword evidence="13" id="KW-1185">Reference proteome</keyword>
<keyword evidence="12" id="KW-0328">Glycosyltransferase</keyword>
<dbReference type="Proteomes" id="UP000712157">
    <property type="component" value="Unassembled WGS sequence"/>
</dbReference>
<feature type="binding site" evidence="10">
    <location>
        <position position="125"/>
    </location>
    <ligand>
        <name>L-histidine</name>
        <dbReference type="ChEBI" id="CHEBI:57595"/>
    </ligand>
</feature>
<dbReference type="CDD" id="cd00773">
    <property type="entry name" value="HisRS-like_core"/>
    <property type="match status" value="1"/>
</dbReference>
<keyword evidence="6 9" id="KW-0028">Amino-acid biosynthesis</keyword>
<evidence type="ECO:0000256" key="6">
    <source>
        <dbReference type="ARBA" id="ARBA00022605"/>
    </source>
</evidence>
<keyword evidence="5 9" id="KW-0963">Cytoplasm</keyword>
<dbReference type="PANTHER" id="PTHR43707:SF6">
    <property type="entry name" value="ATP PHOSPHORIBOSYLTRANSFERASE REGULATORY SUBUNIT"/>
    <property type="match status" value="1"/>
</dbReference>
<dbReference type="RefSeq" id="WP_238720455.1">
    <property type="nucleotide sequence ID" value="NZ_JAHQCW010000002.1"/>
</dbReference>
<proteinExistence type="inferred from homology"/>
<dbReference type="GO" id="GO:0016757">
    <property type="term" value="F:glycosyltransferase activity"/>
    <property type="evidence" value="ECO:0007669"/>
    <property type="project" value="UniProtKB-KW"/>
</dbReference>
<sequence>MKQQLLHTPEGVRDIYNEECARKNVLQENLHQVMQLYGYRDIQTPTIEFFDVFSKEIGTTPSRELYKFFDREGNTLVLRPDITPSVARSAAKYFMEEKLPLRMCYMGNTFINHSSYQGRLKETTQMGAELIGDGSVDADAEVIALVVEALLKAGLKDFQVSIGQIDFFKGLLEQAGIEEDTEEMLRELISNKNHFGIEELVEEQRLSGELKQVFLKMPELFGGVAVLDEAKELTRNDRSLQALERLRELYEVMCCYGYEPYISFDLGMISKYHYYTGVIFRAYTYGTGDAIVKGGRYDNLLGHFGKEAPSIGFAIVIDQLMMALSRQKIDIPLSNGATLLLYEEALRQAAIPLAVGLRKTGAQVEMIRKSPDHELSEYLEYARQNRIGGILVLRPDGQIEMIHMSDGSRRTVNLNDLIEGV</sequence>
<comment type="miscellaneous">
    <text evidence="9">This function is generally fulfilled by the C-terminal part of HisG, which is missing in some bacteria such as this one.</text>
</comment>
<comment type="subunit">
    <text evidence="9">Heteromultimer composed of HisG and HisZ subunits.</text>
</comment>
<evidence type="ECO:0000256" key="10">
    <source>
        <dbReference type="PIRSR" id="PIRSR001549-1"/>
    </source>
</evidence>
<evidence type="ECO:0000313" key="12">
    <source>
        <dbReference type="EMBL" id="MBU9735317.1"/>
    </source>
</evidence>
<evidence type="ECO:0000256" key="2">
    <source>
        <dbReference type="ARBA" id="ARBA00004667"/>
    </source>
</evidence>
<dbReference type="GO" id="GO:0140096">
    <property type="term" value="F:catalytic activity, acting on a protein"/>
    <property type="evidence" value="ECO:0007669"/>
    <property type="project" value="UniProtKB-ARBA"/>
</dbReference>
<dbReference type="HAMAP" id="MF_00125">
    <property type="entry name" value="HisZ"/>
    <property type="match status" value="1"/>
</dbReference>
<dbReference type="InterPro" id="IPR041715">
    <property type="entry name" value="HisRS-like_core"/>
</dbReference>
<evidence type="ECO:0000256" key="9">
    <source>
        <dbReference type="HAMAP-Rule" id="MF_00125"/>
    </source>
</evidence>
<dbReference type="InterPro" id="IPR004517">
    <property type="entry name" value="HisZ"/>
</dbReference>
<comment type="similarity">
    <text evidence="3 9">Belongs to the class-II aminoacyl-tRNA synthetase family. HisZ subfamily.</text>
</comment>
<feature type="binding site" evidence="10">
    <location>
        <begin position="81"/>
        <end position="83"/>
    </location>
    <ligand>
        <name>L-histidine</name>
        <dbReference type="ChEBI" id="CHEBI:57595"/>
    </ligand>
</feature>
<evidence type="ECO:0000256" key="4">
    <source>
        <dbReference type="ARBA" id="ARBA00020397"/>
    </source>
</evidence>
<comment type="caution">
    <text evidence="12">The sequence shown here is derived from an EMBL/GenBank/DDBJ whole genome shotgun (WGS) entry which is preliminary data.</text>
</comment>
<organism evidence="12 13">
    <name type="scientific">Diplocloster agilis</name>
    <dbReference type="NCBI Taxonomy" id="2850323"/>
    <lineage>
        <taxon>Bacteria</taxon>
        <taxon>Bacillati</taxon>
        <taxon>Bacillota</taxon>
        <taxon>Clostridia</taxon>
        <taxon>Lachnospirales</taxon>
        <taxon>Lachnospiraceae</taxon>
        <taxon>Diplocloster</taxon>
    </lineage>
</organism>
<evidence type="ECO:0000313" key="13">
    <source>
        <dbReference type="Proteomes" id="UP000712157"/>
    </source>
</evidence>
<dbReference type="EMBL" id="JAHQCW010000002">
    <property type="protein sequence ID" value="MBU9735317.1"/>
    <property type="molecule type" value="Genomic_DNA"/>
</dbReference>
<keyword evidence="12" id="KW-0808">Transferase</keyword>
<dbReference type="InterPro" id="IPR045864">
    <property type="entry name" value="aa-tRNA-synth_II/BPL/LPL"/>
</dbReference>